<dbReference type="EMBL" id="JAJLJH010000001">
    <property type="protein sequence ID" value="MCK9684992.1"/>
    <property type="molecule type" value="Genomic_DNA"/>
</dbReference>
<proteinExistence type="predicted"/>
<sequence>MHAIRATHLTRSHDAAMRSTRLSGYSGKREIELLAEEGFIVPQAIRIATLNGSRYLERDREAGLLEVGKRADVVVIDGHVAADVTAIERMPLVFKAGIGIDPARIFAAFEGKVGLY</sequence>
<dbReference type="Pfam" id="PF01979">
    <property type="entry name" value="Amidohydro_1"/>
    <property type="match status" value="1"/>
</dbReference>
<gene>
    <name evidence="2" type="ORF">LPC04_04640</name>
</gene>
<feature type="domain" description="Amidohydrolase-related" evidence="1">
    <location>
        <begin position="31"/>
        <end position="89"/>
    </location>
</feature>
<dbReference type="Gene3D" id="2.30.40.10">
    <property type="entry name" value="Urease, subunit C, domain 1"/>
    <property type="match status" value="1"/>
</dbReference>
<dbReference type="InterPro" id="IPR011059">
    <property type="entry name" value="Metal-dep_hydrolase_composite"/>
</dbReference>
<keyword evidence="3" id="KW-1185">Reference proteome</keyword>
<evidence type="ECO:0000313" key="2">
    <source>
        <dbReference type="EMBL" id="MCK9684992.1"/>
    </source>
</evidence>
<dbReference type="GO" id="GO:0016810">
    <property type="term" value="F:hydrolase activity, acting on carbon-nitrogen (but not peptide) bonds"/>
    <property type="evidence" value="ECO:0007669"/>
    <property type="project" value="InterPro"/>
</dbReference>
<evidence type="ECO:0000313" key="3">
    <source>
        <dbReference type="Proteomes" id="UP001139353"/>
    </source>
</evidence>
<protein>
    <submittedName>
        <fullName evidence="2">Amidohydrolase family protein</fullName>
    </submittedName>
</protein>
<dbReference type="Gene3D" id="3.20.20.140">
    <property type="entry name" value="Metal-dependent hydrolases"/>
    <property type="match status" value="1"/>
</dbReference>
<accession>A0A9X2BY31</accession>
<dbReference type="InterPro" id="IPR006680">
    <property type="entry name" value="Amidohydro-rel"/>
</dbReference>
<dbReference type="SUPFAM" id="SSF51338">
    <property type="entry name" value="Composite domain of metallo-dependent hydrolases"/>
    <property type="match status" value="1"/>
</dbReference>
<dbReference type="PANTHER" id="PTHR43135">
    <property type="entry name" value="ALPHA-D-RIBOSE 1-METHYLPHOSPHONATE 5-TRIPHOSPHATE DIPHOSPHATASE"/>
    <property type="match status" value="1"/>
</dbReference>
<dbReference type="Proteomes" id="UP001139353">
    <property type="component" value="Unassembled WGS sequence"/>
</dbReference>
<dbReference type="AlphaFoldDB" id="A0A9X2BY31"/>
<organism evidence="2 3">
    <name type="scientific">Scleromatobacter humisilvae</name>
    <dbReference type="NCBI Taxonomy" id="2897159"/>
    <lineage>
        <taxon>Bacteria</taxon>
        <taxon>Pseudomonadati</taxon>
        <taxon>Pseudomonadota</taxon>
        <taxon>Betaproteobacteria</taxon>
        <taxon>Burkholderiales</taxon>
        <taxon>Sphaerotilaceae</taxon>
        <taxon>Scleromatobacter</taxon>
    </lineage>
</organism>
<reference evidence="2" key="1">
    <citation type="submission" date="2021-11" db="EMBL/GenBank/DDBJ databases">
        <title>BS-T2-15 a new species belonging to the Comamonadaceae family isolated from the soil of a French oak forest.</title>
        <authorList>
            <person name="Mieszkin S."/>
            <person name="Alain K."/>
        </authorList>
    </citation>
    <scope>NUCLEOTIDE SEQUENCE</scope>
    <source>
        <strain evidence="2">BS-T2-15</strain>
    </source>
</reference>
<comment type="caution">
    <text evidence="2">The sequence shown here is derived from an EMBL/GenBank/DDBJ whole genome shotgun (WGS) entry which is preliminary data.</text>
</comment>
<evidence type="ECO:0000259" key="1">
    <source>
        <dbReference type="Pfam" id="PF01979"/>
    </source>
</evidence>
<dbReference type="InterPro" id="IPR051781">
    <property type="entry name" value="Metallo-dep_Hydrolase"/>
</dbReference>
<dbReference type="RefSeq" id="WP_275681010.1">
    <property type="nucleotide sequence ID" value="NZ_JAJLJH010000001.1"/>
</dbReference>
<name>A0A9X2BY31_9BURK</name>
<dbReference type="PANTHER" id="PTHR43135:SF3">
    <property type="entry name" value="ALPHA-D-RIBOSE 1-METHYLPHOSPHONATE 5-TRIPHOSPHATE DIPHOSPHATASE"/>
    <property type="match status" value="1"/>
</dbReference>